<dbReference type="EMBL" id="BSYO01000024">
    <property type="protein sequence ID" value="GMH22116.1"/>
    <property type="molecule type" value="Genomic_DNA"/>
</dbReference>
<organism evidence="2 3">
    <name type="scientific">Nepenthes gracilis</name>
    <name type="common">Slender pitcher plant</name>
    <dbReference type="NCBI Taxonomy" id="150966"/>
    <lineage>
        <taxon>Eukaryota</taxon>
        <taxon>Viridiplantae</taxon>
        <taxon>Streptophyta</taxon>
        <taxon>Embryophyta</taxon>
        <taxon>Tracheophyta</taxon>
        <taxon>Spermatophyta</taxon>
        <taxon>Magnoliopsida</taxon>
        <taxon>eudicotyledons</taxon>
        <taxon>Gunneridae</taxon>
        <taxon>Pentapetalae</taxon>
        <taxon>Caryophyllales</taxon>
        <taxon>Nepenthaceae</taxon>
        <taxon>Nepenthes</taxon>
    </lineage>
</organism>
<feature type="compositionally biased region" description="Polar residues" evidence="1">
    <location>
        <begin position="91"/>
        <end position="101"/>
    </location>
</feature>
<accession>A0AAD3T599</accession>
<name>A0AAD3T599_NEPGR</name>
<protein>
    <submittedName>
        <fullName evidence="2">Uncharacterized protein</fullName>
    </submittedName>
</protein>
<feature type="region of interest" description="Disordered" evidence="1">
    <location>
        <begin position="91"/>
        <end position="110"/>
    </location>
</feature>
<sequence>MGNLASEVAPVAEGPNLAPPPFAPPREALGVASPDVDLSMIDILLDSSVDIVNHDLMVPPLDGVAAIDPDLMPSPISRISRKCSLAVSTSGEPISSISNGSLDRAKKKARRPKRTSLKLVALPFLLPLKAAAAPKIRSRVNGSCWKAEDELEEVAAPLKMEYADAESICDRAVACCRLVIMPGCCCRCPETDLLGAMDDVPVLLFLLAASDVGLMLTPGCTGRQLMSVSSLFHILLRSGLHGFDKLETAGFLLLEEYRDC</sequence>
<evidence type="ECO:0000313" key="2">
    <source>
        <dbReference type="EMBL" id="GMH22116.1"/>
    </source>
</evidence>
<proteinExistence type="predicted"/>
<gene>
    <name evidence="2" type="ORF">Nepgr_023959</name>
</gene>
<comment type="caution">
    <text evidence="2">The sequence shown here is derived from an EMBL/GenBank/DDBJ whole genome shotgun (WGS) entry which is preliminary data.</text>
</comment>
<reference evidence="2" key="1">
    <citation type="submission" date="2023-05" db="EMBL/GenBank/DDBJ databases">
        <title>Nepenthes gracilis genome sequencing.</title>
        <authorList>
            <person name="Fukushima K."/>
        </authorList>
    </citation>
    <scope>NUCLEOTIDE SEQUENCE</scope>
    <source>
        <strain evidence="2">SING2019-196</strain>
    </source>
</reference>
<feature type="region of interest" description="Disordered" evidence="1">
    <location>
        <begin position="1"/>
        <end position="21"/>
    </location>
</feature>
<evidence type="ECO:0000256" key="1">
    <source>
        <dbReference type="SAM" id="MobiDB-lite"/>
    </source>
</evidence>
<evidence type="ECO:0000313" key="3">
    <source>
        <dbReference type="Proteomes" id="UP001279734"/>
    </source>
</evidence>
<dbReference type="AlphaFoldDB" id="A0AAD3T599"/>
<dbReference type="Proteomes" id="UP001279734">
    <property type="component" value="Unassembled WGS sequence"/>
</dbReference>
<keyword evidence="3" id="KW-1185">Reference proteome</keyword>